<proteinExistence type="inferred from homology"/>
<dbReference type="InterPro" id="IPR012796">
    <property type="entry name" value="Lysidine-tRNA-synth_C"/>
</dbReference>
<feature type="domain" description="Lysidine-tRNA(Ile) synthetase C-terminal" evidence="10">
    <location>
        <begin position="387"/>
        <end position="456"/>
    </location>
</feature>
<evidence type="ECO:0000256" key="3">
    <source>
        <dbReference type="ARBA" id="ARBA00022598"/>
    </source>
</evidence>
<dbReference type="InterPro" id="IPR014729">
    <property type="entry name" value="Rossmann-like_a/b/a_fold"/>
</dbReference>
<keyword evidence="5 8" id="KW-0547">Nucleotide-binding</keyword>
<evidence type="ECO:0000256" key="8">
    <source>
        <dbReference type="HAMAP-Rule" id="MF_01161"/>
    </source>
</evidence>
<feature type="region of interest" description="Disordered" evidence="9">
    <location>
        <begin position="1"/>
        <end position="25"/>
    </location>
</feature>
<reference evidence="11 12" key="1">
    <citation type="journal article" date="2023" name="Microorganisms">
        <title>Thiorhodovibrio frisius and Trv. litoralis spp. nov., Two Novel Members from a Clade of Fastidious Purple Sulfur Bacteria That Exhibit Unique Red-Shifted Light-Harvesting Capabilities.</title>
        <authorList>
            <person name="Methner A."/>
            <person name="Kuzyk S.B."/>
            <person name="Petersen J."/>
            <person name="Bauer S."/>
            <person name="Brinkmann H."/>
            <person name="Sichau K."/>
            <person name="Wanner G."/>
            <person name="Wolf J."/>
            <person name="Neumann-Schaal M."/>
            <person name="Henke P."/>
            <person name="Tank M."/>
            <person name="Sproer C."/>
            <person name="Bunk B."/>
            <person name="Overmann J."/>
        </authorList>
    </citation>
    <scope>NUCLEOTIDE SEQUENCE [LARGE SCALE GENOMIC DNA]</scope>
    <source>
        <strain evidence="11 12">DSM 6702</strain>
    </source>
</reference>
<dbReference type="Gene3D" id="1.20.59.20">
    <property type="match status" value="1"/>
</dbReference>
<comment type="function">
    <text evidence="8">Ligates lysine onto the cytidine present at position 34 of the AUA codon-specific tRNA(Ile) that contains the anticodon CAU, in an ATP-dependent manner. Cytidine is converted to lysidine, thus changing the amino acid specificity of the tRNA from methionine to isoleucine.</text>
</comment>
<feature type="binding site" evidence="8">
    <location>
        <begin position="48"/>
        <end position="53"/>
    </location>
    <ligand>
        <name>ATP</name>
        <dbReference type="ChEBI" id="CHEBI:30616"/>
    </ligand>
</feature>
<comment type="subcellular location">
    <subcellularLocation>
        <location evidence="1 8">Cytoplasm</location>
    </subcellularLocation>
</comment>
<evidence type="ECO:0000256" key="9">
    <source>
        <dbReference type="SAM" id="MobiDB-lite"/>
    </source>
</evidence>
<comment type="domain">
    <text evidence="8">The N-terminal region contains the highly conserved SGGXDS motif, predicted to be a P-loop motif involved in ATP binding.</text>
</comment>
<evidence type="ECO:0000259" key="10">
    <source>
        <dbReference type="SMART" id="SM00977"/>
    </source>
</evidence>
<evidence type="ECO:0000256" key="7">
    <source>
        <dbReference type="ARBA" id="ARBA00048539"/>
    </source>
</evidence>
<dbReference type="CDD" id="cd01992">
    <property type="entry name" value="TilS_N"/>
    <property type="match status" value="1"/>
</dbReference>
<comment type="catalytic activity">
    <reaction evidence="7 8">
        <text>cytidine(34) in tRNA(Ile2) + L-lysine + ATP = lysidine(34) in tRNA(Ile2) + AMP + diphosphate + H(+)</text>
        <dbReference type="Rhea" id="RHEA:43744"/>
        <dbReference type="Rhea" id="RHEA-COMP:10625"/>
        <dbReference type="Rhea" id="RHEA-COMP:10670"/>
        <dbReference type="ChEBI" id="CHEBI:15378"/>
        <dbReference type="ChEBI" id="CHEBI:30616"/>
        <dbReference type="ChEBI" id="CHEBI:32551"/>
        <dbReference type="ChEBI" id="CHEBI:33019"/>
        <dbReference type="ChEBI" id="CHEBI:82748"/>
        <dbReference type="ChEBI" id="CHEBI:83665"/>
        <dbReference type="ChEBI" id="CHEBI:456215"/>
        <dbReference type="EC" id="6.3.4.19"/>
    </reaction>
</comment>
<dbReference type="InterPro" id="IPR012094">
    <property type="entry name" value="tRNA_Ile_lys_synt"/>
</dbReference>
<name>A0ABZ0S983_9GAMM</name>
<dbReference type="SUPFAM" id="SSF82829">
    <property type="entry name" value="MesJ substrate recognition domain-like"/>
    <property type="match status" value="1"/>
</dbReference>
<protein>
    <recommendedName>
        <fullName evidence="8">tRNA(Ile)-lysidine synthase</fullName>
        <ecNumber evidence="8">6.3.4.19</ecNumber>
    </recommendedName>
    <alternativeName>
        <fullName evidence="8">tRNA(Ile)-2-lysyl-cytidine synthase</fullName>
    </alternativeName>
    <alternativeName>
        <fullName evidence="8">tRNA(Ile)-lysidine synthetase</fullName>
    </alternativeName>
</protein>
<dbReference type="Pfam" id="PF11734">
    <property type="entry name" value="TilS_C"/>
    <property type="match status" value="1"/>
</dbReference>
<dbReference type="Pfam" id="PF01171">
    <property type="entry name" value="ATP_bind_3"/>
    <property type="match status" value="1"/>
</dbReference>
<dbReference type="NCBIfam" id="TIGR02432">
    <property type="entry name" value="lysidine_TilS_N"/>
    <property type="match status" value="1"/>
</dbReference>
<dbReference type="PANTHER" id="PTHR43033">
    <property type="entry name" value="TRNA(ILE)-LYSIDINE SYNTHASE-RELATED"/>
    <property type="match status" value="1"/>
</dbReference>
<keyword evidence="12" id="KW-1185">Reference proteome</keyword>
<dbReference type="InterPro" id="IPR011063">
    <property type="entry name" value="TilS/TtcA_N"/>
</dbReference>
<accession>A0ABZ0S983</accession>
<comment type="similarity">
    <text evidence="8">Belongs to the tRNA(Ile)-lysidine synthase family.</text>
</comment>
<evidence type="ECO:0000313" key="12">
    <source>
        <dbReference type="Proteomes" id="UP001432180"/>
    </source>
</evidence>
<dbReference type="Proteomes" id="UP001432180">
    <property type="component" value="Chromosome"/>
</dbReference>
<keyword evidence="3 8" id="KW-0436">Ligase</keyword>
<evidence type="ECO:0000256" key="1">
    <source>
        <dbReference type="ARBA" id="ARBA00004496"/>
    </source>
</evidence>
<dbReference type="PANTHER" id="PTHR43033:SF1">
    <property type="entry name" value="TRNA(ILE)-LYSIDINE SYNTHASE-RELATED"/>
    <property type="match status" value="1"/>
</dbReference>
<evidence type="ECO:0000256" key="5">
    <source>
        <dbReference type="ARBA" id="ARBA00022741"/>
    </source>
</evidence>
<evidence type="ECO:0000256" key="6">
    <source>
        <dbReference type="ARBA" id="ARBA00022840"/>
    </source>
</evidence>
<dbReference type="Gene3D" id="3.40.50.620">
    <property type="entry name" value="HUPs"/>
    <property type="match status" value="1"/>
</dbReference>
<dbReference type="Pfam" id="PF09179">
    <property type="entry name" value="TilS"/>
    <property type="match status" value="1"/>
</dbReference>
<keyword evidence="6 8" id="KW-0067">ATP-binding</keyword>
<dbReference type="SUPFAM" id="SSF56037">
    <property type="entry name" value="PheT/TilS domain"/>
    <property type="match status" value="1"/>
</dbReference>
<dbReference type="SUPFAM" id="SSF52402">
    <property type="entry name" value="Adenine nucleotide alpha hydrolases-like"/>
    <property type="match status" value="1"/>
</dbReference>
<dbReference type="GO" id="GO:0032267">
    <property type="term" value="F:tRNA(Ile)-lysidine synthase activity"/>
    <property type="evidence" value="ECO:0007669"/>
    <property type="project" value="UniProtKB-EC"/>
</dbReference>
<sequence>MNACAGSGVSRPETSRRDPDSKAAGPLRDALRLSLEGQRATRLWIAFSGGRDSTALLHAVVQLVNILPPAERPVLGAVHIDHGLHADSAHWAAHCRAYCAELAVPIRVRAVDAAPQPGQSPEEAAREARWSLWRQLLAPGDQLWLAQHQDDQAETLLLALLRGAGVKGLAGMPRARVLGAGLAVRPWLHCTGAQIAAYASAHGLGWIEDPSNRNTAFDRNYLRQMVFPLLRERWPAASGTLARTARHCAEAAELIETASADWLVKVESSDPGRLSVNALLSIPRDRRHAVLRHWLAQRGFRMPNQRRLEQISHSLLAARADASPLVAWSGCELRRYRDDLFALEPLPAPPTIGIEWPAGQCLHLGGRFGELSLPPLRGATRLNEDSLHVHFGLHGLRCRPRPDGPSRSLKALFQQCGVPSWLRPYVPLVFAGEQLVAVAGVALCDARLPALRWLHALGVSAGLTDIIGDAGRFAADAEKPPPGTGVAGQ</sequence>
<evidence type="ECO:0000313" key="11">
    <source>
        <dbReference type="EMBL" id="WPL17618.1"/>
    </source>
</evidence>
<dbReference type="RefSeq" id="WP_328983425.1">
    <property type="nucleotide sequence ID" value="NZ_CP121472.1"/>
</dbReference>
<dbReference type="InterPro" id="IPR012795">
    <property type="entry name" value="tRNA_Ile_lys_synt_N"/>
</dbReference>
<evidence type="ECO:0000256" key="4">
    <source>
        <dbReference type="ARBA" id="ARBA00022694"/>
    </source>
</evidence>
<keyword evidence="2 8" id="KW-0963">Cytoplasm</keyword>
<dbReference type="InterPro" id="IPR015262">
    <property type="entry name" value="tRNA_Ile_lys_synt_subst-bd"/>
</dbReference>
<keyword evidence="4 8" id="KW-0819">tRNA processing</keyword>
<dbReference type="EMBL" id="CP121472">
    <property type="protein sequence ID" value="WPL17618.1"/>
    <property type="molecule type" value="Genomic_DNA"/>
</dbReference>
<organism evidence="11 12">
    <name type="scientific">Thiorhodovibrio winogradskyi</name>
    <dbReference type="NCBI Taxonomy" id="77007"/>
    <lineage>
        <taxon>Bacteria</taxon>
        <taxon>Pseudomonadati</taxon>
        <taxon>Pseudomonadota</taxon>
        <taxon>Gammaproteobacteria</taxon>
        <taxon>Chromatiales</taxon>
        <taxon>Chromatiaceae</taxon>
        <taxon>Thiorhodovibrio</taxon>
    </lineage>
</organism>
<dbReference type="SMART" id="SM00977">
    <property type="entry name" value="TilS_C"/>
    <property type="match status" value="1"/>
</dbReference>
<dbReference type="EC" id="6.3.4.19" evidence="8"/>
<evidence type="ECO:0000256" key="2">
    <source>
        <dbReference type="ARBA" id="ARBA00022490"/>
    </source>
</evidence>
<gene>
    <name evidence="8 11" type="primary">tilS</name>
    <name evidence="11" type="ORF">Thiowin_02643</name>
</gene>
<dbReference type="HAMAP" id="MF_01161">
    <property type="entry name" value="tRNA_Ile_lys_synt"/>
    <property type="match status" value="1"/>
</dbReference>
<dbReference type="NCBIfam" id="TIGR02433">
    <property type="entry name" value="lysidine_TilS_C"/>
    <property type="match status" value="1"/>
</dbReference>